<keyword evidence="2" id="KW-0862">Zinc</keyword>
<dbReference type="AlphaFoldDB" id="A0A182MXT0"/>
<dbReference type="GO" id="GO:0008270">
    <property type="term" value="F:zinc ion binding"/>
    <property type="evidence" value="ECO:0007669"/>
    <property type="project" value="UniProtKB-KW"/>
</dbReference>
<protein>
    <recommendedName>
        <fullName evidence="3">C3H1-type domain-containing protein</fullName>
    </recommendedName>
</protein>
<keyword evidence="2" id="KW-0479">Metal-binding</keyword>
<evidence type="ECO:0000313" key="4">
    <source>
        <dbReference type="EnsemblMetazoa" id="ADIR000183-PA"/>
    </source>
</evidence>
<dbReference type="PROSITE" id="PS50103">
    <property type="entry name" value="ZF_C3H1"/>
    <property type="match status" value="1"/>
</dbReference>
<evidence type="ECO:0000313" key="5">
    <source>
        <dbReference type="Proteomes" id="UP000075884"/>
    </source>
</evidence>
<dbReference type="InterPro" id="IPR054429">
    <property type="entry name" value="Znf-CCCH_Muscleblind-like"/>
</dbReference>
<keyword evidence="2" id="KW-0863">Zinc-finger</keyword>
<dbReference type="VEuPathDB" id="VectorBase:ADIR000183"/>
<proteinExistence type="inferred from homology"/>
<dbReference type="Pfam" id="PF22628">
    <property type="entry name" value="zf-CCCH_10"/>
    <property type="match status" value="1"/>
</dbReference>
<dbReference type="InterPro" id="IPR000571">
    <property type="entry name" value="Znf_CCCH"/>
</dbReference>
<feature type="domain" description="C3H1-type" evidence="3">
    <location>
        <begin position="19"/>
        <end position="45"/>
    </location>
</feature>
<evidence type="ECO:0000259" key="3">
    <source>
        <dbReference type="PROSITE" id="PS50103"/>
    </source>
</evidence>
<dbReference type="STRING" id="7168.A0A182MXT0"/>
<name>A0A182MXT0_9DIPT</name>
<reference evidence="4" key="2">
    <citation type="submission" date="2020-05" db="UniProtKB">
        <authorList>
            <consortium name="EnsemblMetazoa"/>
        </authorList>
    </citation>
    <scope>IDENTIFICATION</scope>
    <source>
        <strain evidence="4">WRAIR2</strain>
    </source>
</reference>
<organism evidence="4 5">
    <name type="scientific">Anopheles dirus</name>
    <dbReference type="NCBI Taxonomy" id="7168"/>
    <lineage>
        <taxon>Eukaryota</taxon>
        <taxon>Metazoa</taxon>
        <taxon>Ecdysozoa</taxon>
        <taxon>Arthropoda</taxon>
        <taxon>Hexapoda</taxon>
        <taxon>Insecta</taxon>
        <taxon>Pterygota</taxon>
        <taxon>Neoptera</taxon>
        <taxon>Endopterygota</taxon>
        <taxon>Diptera</taxon>
        <taxon>Nematocera</taxon>
        <taxon>Culicoidea</taxon>
        <taxon>Culicidae</taxon>
        <taxon>Anophelinae</taxon>
        <taxon>Anopheles</taxon>
    </lineage>
</organism>
<evidence type="ECO:0000256" key="2">
    <source>
        <dbReference type="PROSITE-ProRule" id="PRU00723"/>
    </source>
</evidence>
<dbReference type="Proteomes" id="UP000075884">
    <property type="component" value="Unassembled WGS sequence"/>
</dbReference>
<comment type="similarity">
    <text evidence="1">Belongs to the muscleblind family.</text>
</comment>
<evidence type="ECO:0000256" key="1">
    <source>
        <dbReference type="ARBA" id="ARBA00038226"/>
    </source>
</evidence>
<sequence>MMEQNDKQNTVSDKVEVCDQRVAVCRDHAKGMCKRKQCKYYHIPIVLPPANVMAATAKLAENL</sequence>
<keyword evidence="5" id="KW-1185">Reference proteome</keyword>
<accession>A0A182MXT0</accession>
<dbReference type="Gene3D" id="3.30.1370.210">
    <property type="match status" value="1"/>
</dbReference>
<dbReference type="EnsemblMetazoa" id="ADIR000183-RA">
    <property type="protein sequence ID" value="ADIR000183-PA"/>
    <property type="gene ID" value="ADIR000183"/>
</dbReference>
<feature type="zinc finger region" description="C3H1-type" evidence="2">
    <location>
        <begin position="19"/>
        <end position="45"/>
    </location>
</feature>
<reference evidence="5" key="1">
    <citation type="submission" date="2013-03" db="EMBL/GenBank/DDBJ databases">
        <title>The Genome Sequence of Anopheles dirus WRAIR2.</title>
        <authorList>
            <consortium name="The Broad Institute Genomics Platform"/>
            <person name="Neafsey D.E."/>
            <person name="Walton C."/>
            <person name="Walker B."/>
            <person name="Young S.K."/>
            <person name="Zeng Q."/>
            <person name="Gargeya S."/>
            <person name="Fitzgerald M."/>
            <person name="Haas B."/>
            <person name="Abouelleil A."/>
            <person name="Allen A.W."/>
            <person name="Alvarado L."/>
            <person name="Arachchi H.M."/>
            <person name="Berlin A.M."/>
            <person name="Chapman S.B."/>
            <person name="Gainer-Dewar J."/>
            <person name="Goldberg J."/>
            <person name="Griggs A."/>
            <person name="Gujja S."/>
            <person name="Hansen M."/>
            <person name="Howarth C."/>
            <person name="Imamovic A."/>
            <person name="Ireland A."/>
            <person name="Larimer J."/>
            <person name="McCowan C."/>
            <person name="Murphy C."/>
            <person name="Pearson M."/>
            <person name="Poon T.W."/>
            <person name="Priest M."/>
            <person name="Roberts A."/>
            <person name="Saif S."/>
            <person name="Shea T."/>
            <person name="Sisk P."/>
            <person name="Sykes S."/>
            <person name="Wortman J."/>
            <person name="Nusbaum C."/>
            <person name="Birren B."/>
        </authorList>
    </citation>
    <scope>NUCLEOTIDE SEQUENCE [LARGE SCALE GENOMIC DNA]</scope>
    <source>
        <strain evidence="5">WRAIR2</strain>
    </source>
</reference>